<proteinExistence type="predicted"/>
<comment type="caution">
    <text evidence="1">The sequence shown here is derived from an EMBL/GenBank/DDBJ whole genome shotgun (WGS) entry which is preliminary data.</text>
</comment>
<evidence type="ECO:0000313" key="2">
    <source>
        <dbReference type="Proteomes" id="UP001558632"/>
    </source>
</evidence>
<gene>
    <name evidence="1" type="ORF">TSPI_07520</name>
</gene>
<dbReference type="EMBL" id="JBEUSY010000482">
    <property type="protein sequence ID" value="KAL1229714.1"/>
    <property type="molecule type" value="Genomic_DNA"/>
</dbReference>
<sequence>MAVLFDYQNPPSTVIWNRICCAIGCVDDQYFIQQPAGNRIFFNLATGFKCCLVPTKTTDALAPFLQRKISQPKH</sequence>
<keyword evidence="2" id="KW-1185">Reference proteome</keyword>
<protein>
    <submittedName>
        <fullName evidence="1">Lateral signaling target protein</fullName>
    </submittedName>
</protein>
<evidence type="ECO:0000313" key="1">
    <source>
        <dbReference type="EMBL" id="KAL1229714.1"/>
    </source>
</evidence>
<accession>A0ABR3K4K0</accession>
<reference evidence="1 2" key="1">
    <citation type="submission" date="2024-07" db="EMBL/GenBank/DDBJ databases">
        <title>Enhanced genomic and transcriptomic resources for Trichinella pseudospiralis and T. spiralis underpin the discovery of pronounced molecular differences between stages and species.</title>
        <authorList>
            <person name="Pasi K.K."/>
            <person name="La Rosa G."/>
            <person name="Gomez-Morales M.A."/>
            <person name="Tosini F."/>
            <person name="Sumanam S."/>
            <person name="Young N.D."/>
            <person name="Chang B.C."/>
            <person name="Robin G.B."/>
        </authorList>
    </citation>
    <scope>NUCLEOTIDE SEQUENCE [LARGE SCALE GENOMIC DNA]</scope>
    <source>
        <strain evidence="1">ISS534</strain>
    </source>
</reference>
<name>A0ABR3K4K0_TRISP</name>
<dbReference type="Proteomes" id="UP001558632">
    <property type="component" value="Unassembled WGS sequence"/>
</dbReference>
<organism evidence="1 2">
    <name type="scientific">Trichinella spiralis</name>
    <name type="common">Trichina worm</name>
    <dbReference type="NCBI Taxonomy" id="6334"/>
    <lineage>
        <taxon>Eukaryota</taxon>
        <taxon>Metazoa</taxon>
        <taxon>Ecdysozoa</taxon>
        <taxon>Nematoda</taxon>
        <taxon>Enoplea</taxon>
        <taxon>Dorylaimia</taxon>
        <taxon>Trichinellida</taxon>
        <taxon>Trichinellidae</taxon>
        <taxon>Trichinella</taxon>
    </lineage>
</organism>